<name>A0ABQ5D991_9ASTR</name>
<dbReference type="EMBL" id="BQNB010015047">
    <property type="protein sequence ID" value="GJT35407.1"/>
    <property type="molecule type" value="Genomic_DNA"/>
</dbReference>
<protein>
    <submittedName>
        <fullName evidence="1">Uncharacterized protein</fullName>
    </submittedName>
</protein>
<evidence type="ECO:0000313" key="2">
    <source>
        <dbReference type="Proteomes" id="UP001151760"/>
    </source>
</evidence>
<gene>
    <name evidence="1" type="ORF">Tco_0925826</name>
</gene>
<proteinExistence type="predicted"/>
<organism evidence="1 2">
    <name type="scientific">Tanacetum coccineum</name>
    <dbReference type="NCBI Taxonomy" id="301880"/>
    <lineage>
        <taxon>Eukaryota</taxon>
        <taxon>Viridiplantae</taxon>
        <taxon>Streptophyta</taxon>
        <taxon>Embryophyta</taxon>
        <taxon>Tracheophyta</taxon>
        <taxon>Spermatophyta</taxon>
        <taxon>Magnoliopsida</taxon>
        <taxon>eudicotyledons</taxon>
        <taxon>Gunneridae</taxon>
        <taxon>Pentapetalae</taxon>
        <taxon>asterids</taxon>
        <taxon>campanulids</taxon>
        <taxon>Asterales</taxon>
        <taxon>Asteraceae</taxon>
        <taxon>Asteroideae</taxon>
        <taxon>Anthemideae</taxon>
        <taxon>Anthemidinae</taxon>
        <taxon>Tanacetum</taxon>
    </lineage>
</organism>
<evidence type="ECO:0000313" key="1">
    <source>
        <dbReference type="EMBL" id="GJT35407.1"/>
    </source>
</evidence>
<accession>A0ABQ5D991</accession>
<reference evidence="1" key="1">
    <citation type="journal article" date="2022" name="Int. J. Mol. Sci.">
        <title>Draft Genome of Tanacetum Coccineum: Genomic Comparison of Closely Related Tanacetum-Family Plants.</title>
        <authorList>
            <person name="Yamashiro T."/>
            <person name="Shiraishi A."/>
            <person name="Nakayama K."/>
            <person name="Satake H."/>
        </authorList>
    </citation>
    <scope>NUCLEOTIDE SEQUENCE</scope>
</reference>
<keyword evidence="2" id="KW-1185">Reference proteome</keyword>
<comment type="caution">
    <text evidence="1">The sequence shown here is derived from an EMBL/GenBank/DDBJ whole genome shotgun (WGS) entry which is preliminary data.</text>
</comment>
<sequence>MNEPVYREIVWEFFATFEFDSVLCRYDPEHVSVSFRLGGEPRMMYLLELGWRVGLYSEEQSSIRDDEFVIGGTAVKKVRDLKVRLAHRCIATTISGRKESTHRITTIDLFFLYCIYAEGVTCNIPYWLARYLKRVKDKDLTCGSMFVTWVARSFGLLTNAMVDDLRVEPRAHVGEEDEVEESANEEAGGSADMYQNMTREECSNWMYDHTVRHFQYLSTRDNLDPHLQIDLFPGREADYPPYGYTGHTGYDYRFGSAPPGGSK</sequence>
<reference evidence="1" key="2">
    <citation type="submission" date="2022-01" db="EMBL/GenBank/DDBJ databases">
        <authorList>
            <person name="Yamashiro T."/>
            <person name="Shiraishi A."/>
            <person name="Satake H."/>
            <person name="Nakayama K."/>
        </authorList>
    </citation>
    <scope>NUCLEOTIDE SEQUENCE</scope>
</reference>
<dbReference type="Proteomes" id="UP001151760">
    <property type="component" value="Unassembled WGS sequence"/>
</dbReference>